<evidence type="ECO:0000256" key="7">
    <source>
        <dbReference type="ARBA" id="ARBA00022989"/>
    </source>
</evidence>
<dbReference type="EMBL" id="JAAAIN010003038">
    <property type="protein sequence ID" value="KAG0288229.1"/>
    <property type="molecule type" value="Genomic_DNA"/>
</dbReference>
<dbReference type="OrthoDB" id="67566at2759"/>
<dbReference type="PANTHER" id="PTHR12692:SF0">
    <property type="entry name" value="GH11935P"/>
    <property type="match status" value="1"/>
</dbReference>
<dbReference type="AlphaFoldDB" id="A0A9P6UFI0"/>
<comment type="function">
    <text evidence="1">Subunit of the oligosaccharyl transferase (OST) complex that catalyzes the initial transfer of a defined glycan (Glc(3)Man(9)GlcNAc(2) in eukaryotes) from the lipid carrier dolichol-pyrophosphate to an asparagine residue within an Asn-X-Ser/Thr consensus motif in nascent polypeptide chains, the first step in protein N-glycosylation. N-glycosylation occurs cotranslationally and the complex associates with the Sec61 complex at the channel-forming translocon complex that mediates protein translocation across the endoplasmic reticulum (ER). All subunits are required for a maximal enzyme activity.</text>
</comment>
<dbReference type="Gene3D" id="3.40.30.10">
    <property type="entry name" value="Glutaredoxin"/>
    <property type="match status" value="1"/>
</dbReference>
<dbReference type="InterPro" id="IPR021149">
    <property type="entry name" value="OligosaccharylTrfase_OST3/OST6"/>
</dbReference>
<keyword evidence="4 9" id="KW-0812">Transmembrane</keyword>
<comment type="subcellular location">
    <subcellularLocation>
        <location evidence="2">Endoplasmic reticulum membrane</location>
        <topology evidence="2">Multi-pass membrane protein</topology>
    </subcellularLocation>
</comment>
<dbReference type="PANTHER" id="PTHR12692">
    <property type="entry name" value="DOLICHYL-DIPHOSPHOOLIGOSACCHARIDE--PROTEIN GLYCOSYLTRANSFERASE-RELATED"/>
    <property type="match status" value="1"/>
</dbReference>
<keyword evidence="6" id="KW-0256">Endoplasmic reticulum</keyword>
<feature type="transmembrane region" description="Helical" evidence="9">
    <location>
        <begin position="220"/>
        <end position="239"/>
    </location>
</feature>
<evidence type="ECO:0000256" key="10">
    <source>
        <dbReference type="SAM" id="SignalP"/>
    </source>
</evidence>
<dbReference type="Proteomes" id="UP000823405">
    <property type="component" value="Unassembled WGS sequence"/>
</dbReference>
<protein>
    <submittedName>
        <fullName evidence="11">Oligosaccharyl transferase subunit ost3/OST6</fullName>
    </submittedName>
</protein>
<dbReference type="InterPro" id="IPR036249">
    <property type="entry name" value="Thioredoxin-like_sf"/>
</dbReference>
<comment type="similarity">
    <text evidence="3">Belongs to the OST3/OST6 family.</text>
</comment>
<keyword evidence="7 9" id="KW-1133">Transmembrane helix</keyword>
<keyword evidence="11" id="KW-0808">Transferase</keyword>
<keyword evidence="12" id="KW-1185">Reference proteome</keyword>
<name>A0A9P6UFI0_9FUNG</name>
<dbReference type="GO" id="GO:0018279">
    <property type="term" value="P:protein N-linked glycosylation via asparagine"/>
    <property type="evidence" value="ECO:0007669"/>
    <property type="project" value="TreeGrafter"/>
</dbReference>
<evidence type="ECO:0000256" key="8">
    <source>
        <dbReference type="ARBA" id="ARBA00023136"/>
    </source>
</evidence>
<reference evidence="11" key="1">
    <citation type="journal article" date="2020" name="Fungal Divers.">
        <title>Resolving the Mortierellaceae phylogeny through synthesis of multi-gene phylogenetics and phylogenomics.</title>
        <authorList>
            <person name="Vandepol N."/>
            <person name="Liber J."/>
            <person name="Desiro A."/>
            <person name="Na H."/>
            <person name="Kennedy M."/>
            <person name="Barry K."/>
            <person name="Grigoriev I.V."/>
            <person name="Miller A.N."/>
            <person name="O'Donnell K."/>
            <person name="Stajich J.E."/>
            <person name="Bonito G."/>
        </authorList>
    </citation>
    <scope>NUCLEOTIDE SEQUENCE</scope>
    <source>
        <strain evidence="11">NVP60</strain>
    </source>
</reference>
<feature type="transmembrane region" description="Helical" evidence="9">
    <location>
        <begin position="273"/>
        <end position="291"/>
    </location>
</feature>
<sequence length="336" mass="37679">MRRQGLGKILFLVVALALVTLLIVSFIPSPANAQTTEELIAKKVSRLQAKAAKSKGIIELDSIAFDDVLAKPRNYSMVVLFTAISPEFQCAPCKNFDPEYRLVAAGWSRIPDKSKIFFGILDFKAGQSIFQKFNMNSAPSLLYFPASDLSESFDRYDFAKSGFQAEPLANWINMRSGLKIEIQRPFDFIAFSLKIMGFAGTLGLAHFLYSRGGKVIRSKYLWASVSLFLIFIFISGHMWNQIRHPPYSMPSRDGRPGFIAPGFQNQFGLETQIVAITYAVLCGGAISLMSSIPRMDSPSKQRIAVIIWMGVITIMYSVLILFFRAKNPSYPFRLLF</sequence>
<accession>A0A9P6UFI0</accession>
<proteinExistence type="inferred from homology"/>
<evidence type="ECO:0000256" key="3">
    <source>
        <dbReference type="ARBA" id="ARBA00009561"/>
    </source>
</evidence>
<organism evidence="11 12">
    <name type="scientific">Linnemannia gamsii</name>
    <dbReference type="NCBI Taxonomy" id="64522"/>
    <lineage>
        <taxon>Eukaryota</taxon>
        <taxon>Fungi</taxon>
        <taxon>Fungi incertae sedis</taxon>
        <taxon>Mucoromycota</taxon>
        <taxon>Mortierellomycotina</taxon>
        <taxon>Mortierellomycetes</taxon>
        <taxon>Mortierellales</taxon>
        <taxon>Mortierellaceae</taxon>
        <taxon>Linnemannia</taxon>
    </lineage>
</organism>
<feature type="transmembrane region" description="Helical" evidence="9">
    <location>
        <begin position="188"/>
        <end position="208"/>
    </location>
</feature>
<keyword evidence="5 10" id="KW-0732">Signal</keyword>
<dbReference type="SUPFAM" id="SSF52833">
    <property type="entry name" value="Thioredoxin-like"/>
    <property type="match status" value="1"/>
</dbReference>
<evidence type="ECO:0000256" key="2">
    <source>
        <dbReference type="ARBA" id="ARBA00004477"/>
    </source>
</evidence>
<dbReference type="GO" id="GO:0016740">
    <property type="term" value="F:transferase activity"/>
    <property type="evidence" value="ECO:0007669"/>
    <property type="project" value="UniProtKB-KW"/>
</dbReference>
<evidence type="ECO:0000313" key="12">
    <source>
        <dbReference type="Proteomes" id="UP000823405"/>
    </source>
</evidence>
<evidence type="ECO:0000313" key="11">
    <source>
        <dbReference type="EMBL" id="KAG0288229.1"/>
    </source>
</evidence>
<comment type="caution">
    <text evidence="11">The sequence shown here is derived from an EMBL/GenBank/DDBJ whole genome shotgun (WGS) entry which is preliminary data.</text>
</comment>
<feature type="chain" id="PRO_5040161254" evidence="10">
    <location>
        <begin position="34"/>
        <end position="336"/>
    </location>
</feature>
<dbReference type="Pfam" id="PF04756">
    <property type="entry name" value="OST3_OST6"/>
    <property type="match status" value="1"/>
</dbReference>
<evidence type="ECO:0000256" key="4">
    <source>
        <dbReference type="ARBA" id="ARBA00022692"/>
    </source>
</evidence>
<dbReference type="CDD" id="cd02961">
    <property type="entry name" value="PDI_a_family"/>
    <property type="match status" value="1"/>
</dbReference>
<feature type="transmembrane region" description="Helical" evidence="9">
    <location>
        <begin position="303"/>
        <end position="323"/>
    </location>
</feature>
<evidence type="ECO:0000256" key="5">
    <source>
        <dbReference type="ARBA" id="ARBA00022729"/>
    </source>
</evidence>
<dbReference type="GO" id="GO:0008250">
    <property type="term" value="C:oligosaccharyltransferase complex"/>
    <property type="evidence" value="ECO:0007669"/>
    <property type="project" value="TreeGrafter"/>
</dbReference>
<gene>
    <name evidence="11" type="primary">OST3_2</name>
    <name evidence="11" type="ORF">BGZ97_006872</name>
</gene>
<keyword evidence="8 9" id="KW-0472">Membrane</keyword>
<evidence type="ECO:0000256" key="6">
    <source>
        <dbReference type="ARBA" id="ARBA00022824"/>
    </source>
</evidence>
<evidence type="ECO:0000256" key="9">
    <source>
        <dbReference type="SAM" id="Phobius"/>
    </source>
</evidence>
<evidence type="ECO:0000256" key="1">
    <source>
        <dbReference type="ARBA" id="ARBA00002791"/>
    </source>
</evidence>
<feature type="signal peptide" evidence="10">
    <location>
        <begin position="1"/>
        <end position="33"/>
    </location>
</feature>